<organism evidence="3 4">
    <name type="scientific">Lysinibacillus zambalensis</name>
    <dbReference type="NCBI Taxonomy" id="3160866"/>
    <lineage>
        <taxon>Bacteria</taxon>
        <taxon>Bacillati</taxon>
        <taxon>Bacillota</taxon>
        <taxon>Bacilli</taxon>
        <taxon>Bacillales</taxon>
        <taxon>Bacillaceae</taxon>
        <taxon>Lysinibacillus</taxon>
    </lineage>
</organism>
<dbReference type="GO" id="GO:0016787">
    <property type="term" value="F:hydrolase activity"/>
    <property type="evidence" value="ECO:0007669"/>
    <property type="project" value="UniProtKB-KW"/>
</dbReference>
<feature type="transmembrane region" description="Helical" evidence="1">
    <location>
        <begin position="175"/>
        <end position="194"/>
    </location>
</feature>
<dbReference type="EMBL" id="JBEGDG010000012">
    <property type="protein sequence ID" value="MEQ6356229.1"/>
    <property type="molecule type" value="Genomic_DNA"/>
</dbReference>
<keyword evidence="1" id="KW-1133">Transmembrane helix</keyword>
<keyword evidence="3" id="KW-0378">Hydrolase</keyword>
<keyword evidence="4" id="KW-1185">Reference proteome</keyword>
<dbReference type="RefSeq" id="WP_349660705.1">
    <property type="nucleotide sequence ID" value="NZ_JBEGDG010000012.1"/>
</dbReference>
<feature type="transmembrane region" description="Helical" evidence="1">
    <location>
        <begin position="44"/>
        <end position="65"/>
    </location>
</feature>
<keyword evidence="1" id="KW-0812">Transmembrane</keyword>
<keyword evidence="1" id="KW-0472">Membrane</keyword>
<evidence type="ECO:0000259" key="2">
    <source>
        <dbReference type="Pfam" id="PF02517"/>
    </source>
</evidence>
<dbReference type="Pfam" id="PF02517">
    <property type="entry name" value="Rce1-like"/>
    <property type="match status" value="1"/>
</dbReference>
<dbReference type="Proteomes" id="UP001478862">
    <property type="component" value="Unassembled WGS sequence"/>
</dbReference>
<sequence length="243" mass="27914">MNIILWGFIGFTLLYEPIIGYWLYQRFKIRVLTNPTSRIHYYKVVMLGLWLPTLIILIVVVNSELTLEELRVIMPSINTKALGTIVTYVVIGVALLYSVLLLYYTIGYFISDKVKNKMKIMKQKQMKQIAFTELLPVTKKEKAIWNQVAWTAGVTEEIIYRGLLIFAFNTLFPEWSIWFVLLCTSIIFGLAHTYQSLSGVIRTTIFGFVFGMLAVALNSIIPLILLHTLIDYVGKLGDENEKD</sequence>
<accession>A0ABV1MWG4</accession>
<gene>
    <name evidence="3" type="ORF">ABNX05_16495</name>
</gene>
<feature type="domain" description="CAAX prenyl protease 2/Lysostaphin resistance protein A-like" evidence="2">
    <location>
        <begin position="148"/>
        <end position="232"/>
    </location>
</feature>
<proteinExistence type="predicted"/>
<comment type="caution">
    <text evidence="3">The sequence shown here is derived from an EMBL/GenBank/DDBJ whole genome shotgun (WGS) entry which is preliminary data.</text>
</comment>
<evidence type="ECO:0000313" key="3">
    <source>
        <dbReference type="EMBL" id="MEQ6356229.1"/>
    </source>
</evidence>
<evidence type="ECO:0000313" key="4">
    <source>
        <dbReference type="Proteomes" id="UP001478862"/>
    </source>
</evidence>
<protein>
    <submittedName>
        <fullName evidence="3">CPBP family intramembrane glutamic endopeptidase</fullName>
        <ecNumber evidence="3">3.4.-.-</ecNumber>
    </submittedName>
</protein>
<evidence type="ECO:0000256" key="1">
    <source>
        <dbReference type="SAM" id="Phobius"/>
    </source>
</evidence>
<dbReference type="EC" id="3.4.-.-" evidence="3"/>
<dbReference type="InterPro" id="IPR003675">
    <property type="entry name" value="Rce1/LyrA-like_dom"/>
</dbReference>
<feature type="transmembrane region" description="Helical" evidence="1">
    <location>
        <begin position="206"/>
        <end position="230"/>
    </location>
</feature>
<feature type="transmembrane region" description="Helical" evidence="1">
    <location>
        <begin position="6"/>
        <end position="24"/>
    </location>
</feature>
<reference evidence="3 4" key="1">
    <citation type="submission" date="2024-06" db="EMBL/GenBank/DDBJ databases">
        <title>Lysinibacillus zambalefons sp. nov., a Novel Firmicute Isolated from the Poon Bato Zambales Hyperalkaline Spring.</title>
        <authorList>
            <person name="Aja J.A."/>
            <person name="Lazaro J.E.H."/>
            <person name="Llorin L.D."/>
            <person name="Lim K.R."/>
            <person name="Teodosio J."/>
            <person name="Dalisay D.S."/>
        </authorList>
    </citation>
    <scope>NUCLEOTIDE SEQUENCE [LARGE SCALE GENOMIC DNA]</scope>
    <source>
        <strain evidence="3 4">M3</strain>
    </source>
</reference>
<feature type="transmembrane region" description="Helical" evidence="1">
    <location>
        <begin position="85"/>
        <end position="110"/>
    </location>
</feature>
<name>A0ABV1MWG4_9BACI</name>